<evidence type="ECO:0000313" key="1">
    <source>
        <dbReference type="Proteomes" id="UP000887575"/>
    </source>
</evidence>
<dbReference type="AlphaFoldDB" id="A0AAF3FMH0"/>
<name>A0AAF3FMH0_9BILA</name>
<organism evidence="1 2">
    <name type="scientific">Mesorhabditis belari</name>
    <dbReference type="NCBI Taxonomy" id="2138241"/>
    <lineage>
        <taxon>Eukaryota</taxon>
        <taxon>Metazoa</taxon>
        <taxon>Ecdysozoa</taxon>
        <taxon>Nematoda</taxon>
        <taxon>Chromadorea</taxon>
        <taxon>Rhabditida</taxon>
        <taxon>Rhabditina</taxon>
        <taxon>Rhabditomorpha</taxon>
        <taxon>Rhabditoidea</taxon>
        <taxon>Rhabditidae</taxon>
        <taxon>Mesorhabditinae</taxon>
        <taxon>Mesorhabditis</taxon>
    </lineage>
</organism>
<evidence type="ECO:0000313" key="2">
    <source>
        <dbReference type="WBParaSite" id="MBELARI_LOCUS8366"/>
    </source>
</evidence>
<sequence length="105" mass="12040">MRHSHPSAACEKAIHKPMHTDGCYTTNSKLLRQALLARGEYWFGHPDMYVNPGGGRLVWLGASEKDNRFTLAWNTRCNAQERKLAFVLLVQYNLVLTIRTKLQIL</sequence>
<keyword evidence="1" id="KW-1185">Reference proteome</keyword>
<proteinExistence type="predicted"/>
<protein>
    <submittedName>
        <fullName evidence="2">Uncharacterized protein</fullName>
    </submittedName>
</protein>
<reference evidence="2" key="1">
    <citation type="submission" date="2024-02" db="UniProtKB">
        <authorList>
            <consortium name="WormBaseParasite"/>
        </authorList>
    </citation>
    <scope>IDENTIFICATION</scope>
</reference>
<dbReference type="WBParaSite" id="MBELARI_LOCUS8366">
    <property type="protein sequence ID" value="MBELARI_LOCUS8366"/>
    <property type="gene ID" value="MBELARI_LOCUS8366"/>
</dbReference>
<dbReference type="Proteomes" id="UP000887575">
    <property type="component" value="Unassembled WGS sequence"/>
</dbReference>
<accession>A0AAF3FMH0</accession>